<feature type="domain" description="Beta-galactosidase" evidence="11">
    <location>
        <begin position="395"/>
        <end position="573"/>
    </location>
</feature>
<dbReference type="Pfam" id="PF13364">
    <property type="entry name" value="BetaGal_ABD2"/>
    <property type="match status" value="2"/>
</dbReference>
<dbReference type="InterPro" id="IPR018954">
    <property type="entry name" value="Betagal_dom2"/>
</dbReference>
<feature type="chain" id="PRO_5026164060" description="Beta-galactosidase" evidence="10">
    <location>
        <begin position="25"/>
        <end position="1018"/>
    </location>
</feature>
<sequence>MHHNSIVKLLLLAALSICFATALATPLGSQPKLKVHPYKRAPLQDIVTWDEHSLLIRGERLMLWSGEFHSFRLPVPGLWLDVFQKIKAMGYNCVSFYVDFALVEGTRGDYIAEGIFALEPFFEAAQIAGIYLLARPGPYINAEASGGGYPGWFQRIPAILRTRDPQYLAATDLYMAKVGATLAKAQITNGGPIILCQPENEYTVSSNNTLFPDPVYFGYVEDQLRKAGIVVPLIENDASPQGHFTPGTPSGVDIYGYDGYPLGFDCANPSTWPVGKLPTDYGRNHTMQSPSTPNSIVEFQGGSFDPWGGSGFAKCLELIGYEFERVFFKNDFSFGVTIFNTYMSFGGTNWGNLGHPGGYTSYDYAAQISEDRLVSREKYSETKLQANFLMASPAFLTAIPQNNTNANASYTGNVDLATSALFDTRTKFFIVRHARYESLDTTDYNITLPTSHGSITVPQLGGQLSLHGRDSKFHVVDYDVGGTDILYSTAEIFTWKQYGDRRVLIIYGGPNEQHELAVSGPRLDCQVMAGPALSTKQTQNSTIINFTTSPQRRIVRFQSLDIHIVDRNTAYKYWVIDLPSSPVSGNHTNATTSRSAPIIKTDYLLRTVKVQGNELHLTGDLNATSPIEVIGAPQNLKSLTWNGQTISFECNEDGIVTAQADYKQPTISLPDLSSQQWKVLDSLPEIRPGYDDSLWTKADLTYTNNTIRPLTTPRSLYASDYGYNAGSLLYRGTFLANGNETTITLSTSGGYAYGHSVWLNNTFVASFNGADRYNEYTDTYNLPTKLKTGSTYVLTILIDHTGLDEDYTVGSETMKNPRGVLDYNLSGHVKSDLSWRLTGNLHGENYVDKSRGPLNEGALFAERQGYHLPGAPIANWSSSKGPNAGIQQAGVAFYATTFDLNIPEGYDVPLSFSFGNATEGQGNQTTQHVTSYRCQIFVNGYQYGKYVHNVGPQDTFPVPPGILNPRGNNYVAVSLWALESGGAHTDGFSLISGPAIQSGYGVVVASPQPGWESRAGAY</sequence>
<gene>
    <name evidence="12" type="ORF">AMS68_004365</name>
</gene>
<dbReference type="Pfam" id="PF01301">
    <property type="entry name" value="Glyco_hydro_35"/>
    <property type="match status" value="1"/>
</dbReference>
<evidence type="ECO:0000256" key="4">
    <source>
        <dbReference type="ARBA" id="ARBA00022729"/>
    </source>
</evidence>
<dbReference type="Gene3D" id="2.60.390.10">
    <property type="entry name" value="Beta-galactosidase, domain 3"/>
    <property type="match status" value="1"/>
</dbReference>
<dbReference type="EC" id="3.2.1.23" evidence="3 8"/>
<evidence type="ECO:0000313" key="12">
    <source>
        <dbReference type="EMBL" id="QIW98847.1"/>
    </source>
</evidence>
<dbReference type="InterPro" id="IPR037110">
    <property type="entry name" value="Betagal_dom2_sf"/>
</dbReference>
<dbReference type="PANTHER" id="PTHR23421">
    <property type="entry name" value="BETA-GALACTOSIDASE RELATED"/>
    <property type="match status" value="1"/>
</dbReference>
<keyword evidence="4 10" id="KW-0732">Signal</keyword>
<dbReference type="InterPro" id="IPR031330">
    <property type="entry name" value="Gly_Hdrlase_35_cat"/>
</dbReference>
<dbReference type="Pfam" id="PF10435">
    <property type="entry name" value="BetaGal_dom2"/>
    <property type="match status" value="1"/>
</dbReference>
<evidence type="ECO:0000256" key="6">
    <source>
        <dbReference type="ARBA" id="ARBA00023180"/>
    </source>
</evidence>
<evidence type="ECO:0000256" key="3">
    <source>
        <dbReference type="ARBA" id="ARBA00012756"/>
    </source>
</evidence>
<evidence type="ECO:0000259" key="11">
    <source>
        <dbReference type="SMART" id="SM01029"/>
    </source>
</evidence>
<dbReference type="EMBL" id="CP051141">
    <property type="protein sequence ID" value="QIW98847.1"/>
    <property type="molecule type" value="Genomic_DNA"/>
</dbReference>
<dbReference type="SMART" id="SM01029">
    <property type="entry name" value="BetaGal_dom2"/>
    <property type="match status" value="1"/>
</dbReference>
<dbReference type="InterPro" id="IPR008979">
    <property type="entry name" value="Galactose-bd-like_sf"/>
</dbReference>
<accession>A0A6H0XW72</accession>
<proteinExistence type="inferred from homology"/>
<comment type="similarity">
    <text evidence="2 9">Belongs to the glycosyl hydrolase 35 family.</text>
</comment>
<name>A0A6H0XW72_9PEZI</name>
<dbReference type="InterPro" id="IPR019801">
    <property type="entry name" value="Glyco_hydro_35_CS"/>
</dbReference>
<dbReference type="Proteomes" id="UP000503462">
    <property type="component" value="Chromosome 3"/>
</dbReference>
<dbReference type="SUPFAM" id="SSF51445">
    <property type="entry name" value="(Trans)glycosidases"/>
    <property type="match status" value="1"/>
</dbReference>
<feature type="signal peptide" evidence="10">
    <location>
        <begin position="1"/>
        <end position="24"/>
    </location>
</feature>
<evidence type="ECO:0000256" key="7">
    <source>
        <dbReference type="ARBA" id="ARBA00023295"/>
    </source>
</evidence>
<dbReference type="InterPro" id="IPR001944">
    <property type="entry name" value="Glycoside_Hdrlase_35"/>
</dbReference>
<dbReference type="SUPFAM" id="SSF117100">
    <property type="entry name" value="Beta-galactosidase LacA, domain 3"/>
    <property type="match status" value="1"/>
</dbReference>
<dbReference type="FunFam" id="2.60.120.260:FF:000065">
    <property type="entry name" value="Beta-galactosidase A"/>
    <property type="match status" value="1"/>
</dbReference>
<evidence type="ECO:0000256" key="8">
    <source>
        <dbReference type="RuleBase" id="RU000675"/>
    </source>
</evidence>
<dbReference type="PRINTS" id="PR00742">
    <property type="entry name" value="GLHYDRLASE35"/>
</dbReference>
<dbReference type="GO" id="GO:0005975">
    <property type="term" value="P:carbohydrate metabolic process"/>
    <property type="evidence" value="ECO:0007669"/>
    <property type="project" value="InterPro"/>
</dbReference>
<dbReference type="FunFam" id="2.102.20.10:FF:000001">
    <property type="entry name" value="Beta-galactosidase A"/>
    <property type="match status" value="1"/>
</dbReference>
<dbReference type="Gene3D" id="2.60.120.260">
    <property type="entry name" value="Galactose-binding domain-like"/>
    <property type="match status" value="2"/>
</dbReference>
<dbReference type="PROSITE" id="PS01182">
    <property type="entry name" value="GLYCOSYL_HYDROL_F35"/>
    <property type="match status" value="1"/>
</dbReference>
<dbReference type="OrthoDB" id="1657402at2759"/>
<evidence type="ECO:0000256" key="2">
    <source>
        <dbReference type="ARBA" id="ARBA00009809"/>
    </source>
</evidence>
<dbReference type="FunFam" id="3.20.20.80:FF:000040">
    <property type="entry name" value="Beta-galactosidase A"/>
    <property type="match status" value="1"/>
</dbReference>
<evidence type="ECO:0000313" key="13">
    <source>
        <dbReference type="Proteomes" id="UP000503462"/>
    </source>
</evidence>
<keyword evidence="6" id="KW-0325">Glycoprotein</keyword>
<dbReference type="Pfam" id="PF13363">
    <property type="entry name" value="BetaGal_dom3"/>
    <property type="match status" value="1"/>
</dbReference>
<dbReference type="InterPro" id="IPR036833">
    <property type="entry name" value="BetaGal_dom3_sf"/>
</dbReference>
<protein>
    <recommendedName>
        <fullName evidence="3 8">Beta-galactosidase</fullName>
        <ecNumber evidence="3 8">3.2.1.23</ecNumber>
    </recommendedName>
</protein>
<dbReference type="SUPFAM" id="SSF49785">
    <property type="entry name" value="Galactose-binding domain-like"/>
    <property type="match status" value="2"/>
</dbReference>
<keyword evidence="5 8" id="KW-0378">Hydrolase</keyword>
<comment type="catalytic activity">
    <reaction evidence="1 8">
        <text>Hydrolysis of terminal non-reducing beta-D-galactose residues in beta-D-galactosides.</text>
        <dbReference type="EC" id="3.2.1.23"/>
    </reaction>
</comment>
<dbReference type="GO" id="GO:0004565">
    <property type="term" value="F:beta-galactosidase activity"/>
    <property type="evidence" value="ECO:0007669"/>
    <property type="project" value="UniProtKB-EC"/>
</dbReference>
<dbReference type="Gene3D" id="2.102.20.10">
    <property type="entry name" value="Beta-galactosidase, domain 2"/>
    <property type="match status" value="1"/>
</dbReference>
<dbReference type="InterPro" id="IPR025972">
    <property type="entry name" value="BetaGal_dom3"/>
</dbReference>
<dbReference type="InterPro" id="IPR025300">
    <property type="entry name" value="BetaGal_jelly_roll_dom"/>
</dbReference>
<evidence type="ECO:0000256" key="5">
    <source>
        <dbReference type="ARBA" id="ARBA00022801"/>
    </source>
</evidence>
<evidence type="ECO:0000256" key="9">
    <source>
        <dbReference type="RuleBase" id="RU003679"/>
    </source>
</evidence>
<evidence type="ECO:0000256" key="10">
    <source>
        <dbReference type="SAM" id="SignalP"/>
    </source>
</evidence>
<organism evidence="12 13">
    <name type="scientific">Peltaster fructicola</name>
    <dbReference type="NCBI Taxonomy" id="286661"/>
    <lineage>
        <taxon>Eukaryota</taxon>
        <taxon>Fungi</taxon>
        <taxon>Dikarya</taxon>
        <taxon>Ascomycota</taxon>
        <taxon>Pezizomycotina</taxon>
        <taxon>Dothideomycetes</taxon>
        <taxon>Dothideomycetes incertae sedis</taxon>
        <taxon>Peltaster</taxon>
    </lineage>
</organism>
<evidence type="ECO:0000256" key="1">
    <source>
        <dbReference type="ARBA" id="ARBA00001412"/>
    </source>
</evidence>
<reference evidence="12 13" key="1">
    <citation type="journal article" date="2016" name="Sci. Rep.">
        <title>Peltaster fructicola genome reveals evolution from an invasive phytopathogen to an ectophytic parasite.</title>
        <authorList>
            <person name="Xu C."/>
            <person name="Chen H."/>
            <person name="Gleason M.L."/>
            <person name="Xu J.R."/>
            <person name="Liu H."/>
            <person name="Zhang R."/>
            <person name="Sun G."/>
        </authorList>
    </citation>
    <scope>NUCLEOTIDE SEQUENCE [LARGE SCALE GENOMIC DNA]</scope>
    <source>
        <strain evidence="12 13">LNHT1506</strain>
    </source>
</reference>
<keyword evidence="7 8" id="KW-0326">Glycosidase</keyword>
<dbReference type="SUPFAM" id="SSF51011">
    <property type="entry name" value="Glycosyl hydrolase domain"/>
    <property type="match status" value="1"/>
</dbReference>
<dbReference type="InterPro" id="IPR017853">
    <property type="entry name" value="GH"/>
</dbReference>
<keyword evidence="13" id="KW-1185">Reference proteome</keyword>
<dbReference type="Gene3D" id="3.20.20.80">
    <property type="entry name" value="Glycosidases"/>
    <property type="match status" value="1"/>
</dbReference>
<dbReference type="AlphaFoldDB" id="A0A6H0XW72"/>